<feature type="compositionally biased region" description="Polar residues" evidence="1">
    <location>
        <begin position="164"/>
        <end position="181"/>
    </location>
</feature>
<name>D2DW72_PHAVU</name>
<dbReference type="AlphaFoldDB" id="D2DW72"/>
<dbReference type="EMBL" id="FJ817289">
    <property type="protein sequence ID" value="ACZ74659.1"/>
    <property type="molecule type" value="Genomic_DNA"/>
</dbReference>
<sequence>MSCKEESEVEEEVTPLHVQREDIVNTVQSQSLSTPLHVGSSSHFKLPHGWIVEEKPRRSNPTHLDRVIFSFLSINYCFFIHSCMHNVSLSSSSSSSRVTVMFYSLGGISGFFDPRLWVNLRFYYYEPHTRRKFRSLLSVQRHLAKEAGDDDISEKMISKDIKTDTNSTESGEGQQLEENASTAITKWTVKSDTSEKKVRGTRSCRNRAYKPYSVEQDEIITPKSSKHSVESAAKKTNSEKNNRNPVHNLIGPPPDKVSWVLSGPEGFWNPFVDGLAVTEAERLKWSEAFVLSIRDDED</sequence>
<evidence type="ECO:0000256" key="1">
    <source>
        <dbReference type="SAM" id="MobiDB-lite"/>
    </source>
</evidence>
<feature type="region of interest" description="Disordered" evidence="1">
    <location>
        <begin position="221"/>
        <end position="251"/>
    </location>
</feature>
<protein>
    <submittedName>
        <fullName evidence="2">Methyl-CpG binding protein</fullName>
    </submittedName>
</protein>
<evidence type="ECO:0000313" key="2">
    <source>
        <dbReference type="EMBL" id="ACZ74659.1"/>
    </source>
</evidence>
<dbReference type="Gene3D" id="3.30.890.10">
    <property type="entry name" value="Methyl-cpg-binding Protein 2, Chain A"/>
    <property type="match status" value="1"/>
</dbReference>
<accession>D2DW72</accession>
<feature type="region of interest" description="Disordered" evidence="1">
    <location>
        <begin position="157"/>
        <end position="181"/>
    </location>
</feature>
<dbReference type="PANTHER" id="PTHR12396:SF38">
    <property type="entry name" value="METHYL-CPG-BINDING DOMAIN-CONTAINING PROTEIN 7"/>
    <property type="match status" value="1"/>
</dbReference>
<dbReference type="GO" id="GO:0005634">
    <property type="term" value="C:nucleus"/>
    <property type="evidence" value="ECO:0007669"/>
    <property type="project" value="UniProtKB-ARBA"/>
</dbReference>
<dbReference type="PANTHER" id="PTHR12396">
    <property type="entry name" value="METHYL-CPG BINDING PROTEIN, MBD"/>
    <property type="match status" value="1"/>
</dbReference>
<feature type="compositionally biased region" description="Basic and acidic residues" evidence="1">
    <location>
        <begin position="227"/>
        <end position="242"/>
    </location>
</feature>
<proteinExistence type="predicted"/>
<reference evidence="2" key="1">
    <citation type="journal article" date="2009" name="Plant Physiol.">
        <title>A nomadic subtelomeric disease resistance gene cluster in common bean.</title>
        <authorList>
            <person name="David P."/>
            <person name="Chen N.W.G."/>
            <person name="Pedrosa-Harand A."/>
            <person name="Thareau V."/>
            <person name="Sevignac M."/>
            <person name="Cannon S.B."/>
            <person name="Debouck D."/>
            <person name="Langin T."/>
            <person name="Geffroy V."/>
        </authorList>
    </citation>
    <scope>NUCLEOTIDE SEQUENCE</scope>
</reference>
<organism evidence="2">
    <name type="scientific">Phaseolus vulgaris</name>
    <name type="common">Kidney bean</name>
    <name type="synonym">French bean</name>
    <dbReference type="NCBI Taxonomy" id="3885"/>
    <lineage>
        <taxon>Eukaryota</taxon>
        <taxon>Viridiplantae</taxon>
        <taxon>Streptophyta</taxon>
        <taxon>Embryophyta</taxon>
        <taxon>Tracheophyta</taxon>
        <taxon>Spermatophyta</taxon>
        <taxon>Magnoliopsida</taxon>
        <taxon>eudicotyledons</taxon>
        <taxon>Gunneridae</taxon>
        <taxon>Pentapetalae</taxon>
        <taxon>rosids</taxon>
        <taxon>fabids</taxon>
        <taxon>Fabales</taxon>
        <taxon>Fabaceae</taxon>
        <taxon>Papilionoideae</taxon>
        <taxon>50 kb inversion clade</taxon>
        <taxon>NPAAA clade</taxon>
        <taxon>indigoferoid/millettioid clade</taxon>
        <taxon>Phaseoleae</taxon>
        <taxon>Phaseolus</taxon>
    </lineage>
</organism>